<dbReference type="GO" id="GO:0009986">
    <property type="term" value="C:cell surface"/>
    <property type="evidence" value="ECO:0007669"/>
    <property type="project" value="TreeGrafter"/>
</dbReference>
<feature type="domain" description="Tyrosine-protein kinase ephrin type A/B receptor-like" evidence="1">
    <location>
        <begin position="79"/>
        <end position="117"/>
    </location>
</feature>
<dbReference type="Pfam" id="PF07699">
    <property type="entry name" value="Ephrin_rec_like"/>
    <property type="match status" value="3"/>
</dbReference>
<dbReference type="OrthoDB" id="382013at2759"/>
<organism evidence="2 3">
    <name type="scientific">Cylicostephanus goldi</name>
    <name type="common">Nematode worm</name>
    <dbReference type="NCBI Taxonomy" id="71465"/>
    <lineage>
        <taxon>Eukaryota</taxon>
        <taxon>Metazoa</taxon>
        <taxon>Ecdysozoa</taxon>
        <taxon>Nematoda</taxon>
        <taxon>Chromadorea</taxon>
        <taxon>Rhabditida</taxon>
        <taxon>Rhabditina</taxon>
        <taxon>Rhabditomorpha</taxon>
        <taxon>Strongyloidea</taxon>
        <taxon>Strongylidae</taxon>
        <taxon>Cylicostephanus</taxon>
    </lineage>
</organism>
<dbReference type="SUPFAM" id="SSF57184">
    <property type="entry name" value="Growth factor receptor domain"/>
    <property type="match status" value="1"/>
</dbReference>
<dbReference type="InterPro" id="IPR052071">
    <property type="entry name" value="SCUB_EGF-like_domain"/>
</dbReference>
<dbReference type="AlphaFoldDB" id="A0A3P6S320"/>
<feature type="domain" description="Tyrosine-protein kinase ephrin type A/B receptor-like" evidence="1">
    <location>
        <begin position="17"/>
        <end position="64"/>
    </location>
</feature>
<evidence type="ECO:0000313" key="3">
    <source>
        <dbReference type="Proteomes" id="UP000271889"/>
    </source>
</evidence>
<dbReference type="EMBL" id="UYRV01002346">
    <property type="protein sequence ID" value="VDK48518.1"/>
    <property type="molecule type" value="Genomic_DNA"/>
</dbReference>
<dbReference type="Gene3D" id="2.10.50.10">
    <property type="entry name" value="Tumor Necrosis Factor Receptor, subunit A, domain 2"/>
    <property type="match status" value="3"/>
</dbReference>
<accession>A0A3P6S320</accession>
<gene>
    <name evidence="2" type="ORF">CGOC_LOCUS1299</name>
</gene>
<dbReference type="GO" id="GO:0005615">
    <property type="term" value="C:extracellular space"/>
    <property type="evidence" value="ECO:0007669"/>
    <property type="project" value="TreeGrafter"/>
</dbReference>
<dbReference type="Proteomes" id="UP000271889">
    <property type="component" value="Unassembled WGS sequence"/>
</dbReference>
<evidence type="ECO:0000313" key="2">
    <source>
        <dbReference type="EMBL" id="VDK48518.1"/>
    </source>
</evidence>
<evidence type="ECO:0000259" key="1">
    <source>
        <dbReference type="Pfam" id="PF07699"/>
    </source>
</evidence>
<proteinExistence type="predicted"/>
<dbReference type="PANTHER" id="PTHR24046">
    <property type="entry name" value="SIGNAL PEPTIDE, CUB AND EGF-LIKE DOMAIN-CONTAINING"/>
    <property type="match status" value="1"/>
</dbReference>
<sequence length="177" mass="18998">MSGAAKESECIPACPPGFFFDNASKICEPCGLRGYQPTSGSDRCIPCPPTTVPLYLNSTKIEHCLENCSPGWQRSVDGSRCEPCPLGSFKSAEDAVCLLCPTGWTTLNKGARHMDECRMSVCYPGTFLNISSGICAPCDYGLYMDEYDGRICKSCPISTTTYQTGKLAASLGGRSLT</sequence>
<dbReference type="InterPro" id="IPR009030">
    <property type="entry name" value="Growth_fac_rcpt_cys_sf"/>
</dbReference>
<dbReference type="SMART" id="SM01411">
    <property type="entry name" value="Ephrin_rec_like"/>
    <property type="match status" value="3"/>
</dbReference>
<reference evidence="2 3" key="1">
    <citation type="submission" date="2018-11" db="EMBL/GenBank/DDBJ databases">
        <authorList>
            <consortium name="Pathogen Informatics"/>
        </authorList>
    </citation>
    <scope>NUCLEOTIDE SEQUENCE [LARGE SCALE GENOMIC DNA]</scope>
</reference>
<feature type="domain" description="Tyrosine-protein kinase ephrin type A/B receptor-like" evidence="1">
    <location>
        <begin position="125"/>
        <end position="165"/>
    </location>
</feature>
<dbReference type="PANTHER" id="PTHR24046:SF5">
    <property type="entry name" value="EGF-LIKE DOMAIN-CONTAINING PROTEIN"/>
    <property type="match status" value="1"/>
</dbReference>
<keyword evidence="3" id="KW-1185">Reference proteome</keyword>
<protein>
    <recommendedName>
        <fullName evidence="1">Tyrosine-protein kinase ephrin type A/B receptor-like domain-containing protein</fullName>
    </recommendedName>
</protein>
<dbReference type="GO" id="GO:0007165">
    <property type="term" value="P:signal transduction"/>
    <property type="evidence" value="ECO:0007669"/>
    <property type="project" value="TreeGrafter"/>
</dbReference>
<dbReference type="InterPro" id="IPR011641">
    <property type="entry name" value="Tyr-kin_ephrin_A/B_rcpt-like"/>
</dbReference>
<name>A0A3P6S320_CYLGO</name>